<dbReference type="AlphaFoldDB" id="A0AA88AWG8"/>
<name>A0AA88AWG8_FICCA</name>
<evidence type="ECO:0000313" key="5">
    <source>
        <dbReference type="Proteomes" id="UP001187192"/>
    </source>
</evidence>
<dbReference type="Proteomes" id="UP001187192">
    <property type="component" value="Unassembled WGS sequence"/>
</dbReference>
<accession>A0AA88AWG8</accession>
<dbReference type="GO" id="GO:0005829">
    <property type="term" value="C:cytosol"/>
    <property type="evidence" value="ECO:0007669"/>
    <property type="project" value="TreeGrafter"/>
</dbReference>
<dbReference type="EMBL" id="BTGU01000032">
    <property type="protein sequence ID" value="GMN50016.1"/>
    <property type="molecule type" value="Genomic_DNA"/>
</dbReference>
<dbReference type="PANTHER" id="PTHR11601">
    <property type="entry name" value="CYSTEINE DESULFURYLASE FAMILY MEMBER"/>
    <property type="match status" value="1"/>
</dbReference>
<reference evidence="4" key="1">
    <citation type="submission" date="2023-07" db="EMBL/GenBank/DDBJ databases">
        <title>draft genome sequence of fig (Ficus carica).</title>
        <authorList>
            <person name="Takahashi T."/>
            <person name="Nishimura K."/>
        </authorList>
    </citation>
    <scope>NUCLEOTIDE SEQUENCE</scope>
</reference>
<dbReference type="Gene3D" id="3.40.640.10">
    <property type="entry name" value="Type I PLP-dependent aspartate aminotransferase-like (Major domain)"/>
    <property type="match status" value="1"/>
</dbReference>
<comment type="cofactor">
    <cofactor evidence="1">
        <name>pyridoxal 5'-phosphate</name>
        <dbReference type="ChEBI" id="CHEBI:597326"/>
    </cofactor>
</comment>
<keyword evidence="5" id="KW-1185">Reference proteome</keyword>
<evidence type="ECO:0000259" key="3">
    <source>
        <dbReference type="Pfam" id="PF00266"/>
    </source>
</evidence>
<organism evidence="4 5">
    <name type="scientific">Ficus carica</name>
    <name type="common">Common fig</name>
    <dbReference type="NCBI Taxonomy" id="3494"/>
    <lineage>
        <taxon>Eukaryota</taxon>
        <taxon>Viridiplantae</taxon>
        <taxon>Streptophyta</taxon>
        <taxon>Embryophyta</taxon>
        <taxon>Tracheophyta</taxon>
        <taxon>Spermatophyta</taxon>
        <taxon>Magnoliopsida</taxon>
        <taxon>eudicotyledons</taxon>
        <taxon>Gunneridae</taxon>
        <taxon>Pentapetalae</taxon>
        <taxon>rosids</taxon>
        <taxon>fabids</taxon>
        <taxon>Rosales</taxon>
        <taxon>Moraceae</taxon>
        <taxon>Ficeae</taxon>
        <taxon>Ficus</taxon>
    </lineage>
</organism>
<evidence type="ECO:0000256" key="1">
    <source>
        <dbReference type="ARBA" id="ARBA00001933"/>
    </source>
</evidence>
<comment type="caution">
    <text evidence="4">The sequence shown here is derived from an EMBL/GenBank/DDBJ whole genome shotgun (WGS) entry which is preliminary data.</text>
</comment>
<dbReference type="Pfam" id="PF00266">
    <property type="entry name" value="Aminotran_5"/>
    <property type="match status" value="1"/>
</dbReference>
<dbReference type="GO" id="GO:0031071">
    <property type="term" value="F:cysteine desulfurase activity"/>
    <property type="evidence" value="ECO:0007669"/>
    <property type="project" value="TreeGrafter"/>
</dbReference>
<sequence>MAGRLRMLRNSRGDNLHTSSIDMSTTEVSFTSCAVECNNLAVKSVMQAYKKKRHIVTMPTKDKSVLYSCRHLKIKEGIEVTYLSVRSNEVVDVEELKSSIRPDTGLVSNSAVNDKLCVILLMEEIGAICRMFEVLFHTNASHALGKILINVKK</sequence>
<evidence type="ECO:0000256" key="2">
    <source>
        <dbReference type="ARBA" id="ARBA00006490"/>
    </source>
</evidence>
<dbReference type="GO" id="GO:0016226">
    <property type="term" value="P:iron-sulfur cluster assembly"/>
    <property type="evidence" value="ECO:0007669"/>
    <property type="project" value="TreeGrafter"/>
</dbReference>
<comment type="similarity">
    <text evidence="2">Belongs to the class-V pyridoxal-phosphate-dependent aminotransferase family. NifS/IscS subfamily.</text>
</comment>
<gene>
    <name evidence="4" type="ORF">TIFTF001_019169</name>
</gene>
<proteinExistence type="inferred from homology"/>
<dbReference type="GO" id="GO:0005739">
    <property type="term" value="C:mitochondrion"/>
    <property type="evidence" value="ECO:0007669"/>
    <property type="project" value="TreeGrafter"/>
</dbReference>
<dbReference type="InterPro" id="IPR000192">
    <property type="entry name" value="Aminotrans_V_dom"/>
</dbReference>
<evidence type="ECO:0000313" key="4">
    <source>
        <dbReference type="EMBL" id="GMN50016.1"/>
    </source>
</evidence>
<dbReference type="InterPro" id="IPR015421">
    <property type="entry name" value="PyrdxlP-dep_Trfase_major"/>
</dbReference>
<feature type="domain" description="Aminotransferase class V" evidence="3">
    <location>
        <begin position="25"/>
        <end position="153"/>
    </location>
</feature>
<dbReference type="SUPFAM" id="SSF53383">
    <property type="entry name" value="PLP-dependent transferases"/>
    <property type="match status" value="1"/>
</dbReference>
<dbReference type="InterPro" id="IPR015424">
    <property type="entry name" value="PyrdxlP-dep_Trfase"/>
</dbReference>
<protein>
    <recommendedName>
        <fullName evidence="3">Aminotransferase class V domain-containing protein</fullName>
    </recommendedName>
</protein>
<dbReference type="PANTHER" id="PTHR11601:SF34">
    <property type="entry name" value="CYSTEINE DESULFURASE"/>
    <property type="match status" value="1"/>
</dbReference>